<reference evidence="2 3" key="1">
    <citation type="submission" date="2014-08" db="EMBL/GenBank/DDBJ databases">
        <title>Complete genome sequence of Corynebacterium aquilae S-613T(T) (=DSM 44791(T)), isolated from the choana of a healthy golden eagle.</title>
        <authorList>
            <person name="Ruckert C."/>
            <person name="Albersmeier A."/>
            <person name="Winkler A."/>
            <person name="Kalinowski J."/>
        </authorList>
    </citation>
    <scope>NUCLEOTIDE SEQUENCE [LARGE SCALE GENOMIC DNA]</scope>
    <source>
        <strain evidence="2 3">S-613</strain>
    </source>
</reference>
<dbReference type="Pfam" id="PF00756">
    <property type="entry name" value="Esterase"/>
    <property type="match status" value="1"/>
</dbReference>
<dbReference type="InterPro" id="IPR000801">
    <property type="entry name" value="Esterase-like"/>
</dbReference>
<dbReference type="SUPFAM" id="SSF53474">
    <property type="entry name" value="alpha/beta-Hydrolases"/>
    <property type="match status" value="1"/>
</dbReference>
<proteinExistence type="predicted"/>
<dbReference type="EMBL" id="CP009245">
    <property type="protein sequence ID" value="APT85627.1"/>
    <property type="molecule type" value="Genomic_DNA"/>
</dbReference>
<evidence type="ECO:0000313" key="2">
    <source>
        <dbReference type="EMBL" id="APT85627.1"/>
    </source>
</evidence>
<dbReference type="PANTHER" id="PTHR48098:SF1">
    <property type="entry name" value="DIACYLGLYCEROL ACYLTRANSFERASE_MYCOLYLTRANSFERASE AG85A"/>
    <property type="match status" value="1"/>
</dbReference>
<dbReference type="RefSeq" id="WP_075727909.1">
    <property type="nucleotide sequence ID" value="NZ_CP009245.1"/>
</dbReference>
<dbReference type="KEGG" id="caqu:CAQU_11905"/>
<dbReference type="AlphaFoldDB" id="A0A1L7CIE5"/>
<organism evidence="2 3">
    <name type="scientific">Corynebacterium aquilae DSM 44791</name>
    <dbReference type="NCBI Taxonomy" id="1431546"/>
    <lineage>
        <taxon>Bacteria</taxon>
        <taxon>Bacillati</taxon>
        <taxon>Actinomycetota</taxon>
        <taxon>Actinomycetes</taxon>
        <taxon>Mycobacteriales</taxon>
        <taxon>Corynebacteriaceae</taxon>
        <taxon>Corynebacterium</taxon>
    </lineage>
</organism>
<dbReference type="PANTHER" id="PTHR48098">
    <property type="entry name" value="ENTEROCHELIN ESTERASE-RELATED"/>
    <property type="match status" value="1"/>
</dbReference>
<feature type="signal peptide" evidence="1">
    <location>
        <begin position="1"/>
        <end position="34"/>
    </location>
</feature>
<keyword evidence="1" id="KW-0732">Signal</keyword>
<feature type="chain" id="PRO_5012363253" evidence="1">
    <location>
        <begin position="35"/>
        <end position="337"/>
    </location>
</feature>
<evidence type="ECO:0000256" key="1">
    <source>
        <dbReference type="SAM" id="SignalP"/>
    </source>
</evidence>
<dbReference type="OrthoDB" id="4366784at2"/>
<keyword evidence="3" id="KW-1185">Reference proteome</keyword>
<dbReference type="InterPro" id="IPR029058">
    <property type="entry name" value="AB_hydrolase_fold"/>
</dbReference>
<dbReference type="Gene3D" id="3.40.50.1820">
    <property type="entry name" value="alpha/beta hydrolase"/>
    <property type="match status" value="1"/>
</dbReference>
<gene>
    <name evidence="2" type="ORF">CAQU_11905</name>
</gene>
<dbReference type="STRING" id="1431546.CAQU_11905"/>
<sequence>MSLRKRLRSIGMKAAAVAVAAATALSVAAPEAHAGNRDWLRPDATGHCDWDGAGYWVQRCDVWSPAMNRSIPVLIQPSGRGGDAGFYLLDGMRADDNQTGWTMFADAPATYADSNINLIMPIGGAGSFYTDWDAPATFSGPPVLYRWETFLTSELPAYLQANFGVNPNRNSIAGLSMGGTAAMNLAARHPQQFQQVLSFSGYLTTTMPGMQTLLRMALIDTGGFNINSMYTSILSPRRFENDPFWNMDGLRGKDIYVSASTGLWTPADMGLPLGPRVMGWALENMARNSTAAWEMKARASGLNPTVDYIPAGVHNWGIWTDQLHRTKGRVLDVMGAW</sequence>
<evidence type="ECO:0000313" key="3">
    <source>
        <dbReference type="Proteomes" id="UP000185478"/>
    </source>
</evidence>
<protein>
    <submittedName>
        <fullName evidence="2">Esterase</fullName>
    </submittedName>
</protein>
<dbReference type="GO" id="GO:0016747">
    <property type="term" value="F:acyltransferase activity, transferring groups other than amino-acyl groups"/>
    <property type="evidence" value="ECO:0007669"/>
    <property type="project" value="TreeGrafter"/>
</dbReference>
<name>A0A1L7CIE5_9CORY</name>
<dbReference type="InterPro" id="IPR050583">
    <property type="entry name" value="Mycobacterial_A85_antigen"/>
</dbReference>
<dbReference type="Proteomes" id="UP000185478">
    <property type="component" value="Chromosome"/>
</dbReference>
<accession>A0A1L7CIE5</accession>